<sequence length="2664" mass="292269">MKTRIIKILGKMTRVTAAIFMVLSSLGFNGLSMIVEAKPAGGNTGYGQNAYGYMFEGGVGDVRTISYATGGSEPMGNSFMFCTESGKYVSPSSNFTNANKKSVDSSNAAAIGAFMYHVLVAAPTPDHTNHAAMSYFTHTELESSTTTRADFLTKFNSRLSSGNSEAVAAKNKNDEIRALADNYYGPYTLSLGLTEVAGSKKANMNLSLKSAASKDMKNVDLRLFGGKLEMSMTGGQFVHKTTGASTGTISLNSIAELDNYTANQGPAGNPLNITAKVTKLPGHQMYRYDWDNSQNMITAYTATGLSKEASASIQFKQEQVKFTPIGTTVSKQDVQIGQQLSDQVTISVEGNKPWPTIVDTQTPVPASFEIDWYYSPTDYGNQKIDVNNLPADVTKLPHTDTFTVNAPGVKDVPSANTADKQGFYYPVLKLDKNKQNTPDAFEKGFQAQFNEENEKTKVIEKFAVQGTTVSKVQIKEGDNLEDKVSISLAEGNWPNVIGTNNKVPVKFQIDWYYSATDYGTQKLDVNSLPGDISFIGSDTQTVTAAGDYTVTSQHKSTGPGFYYPVLKVVVADQANQEHFTKGFQAPFNDDDEKTITKWQPKVKTETTVAQLGPKGGKVADKLTVTDNKDGHQLVVKSTLYGPYLTKPDFIQSPNQHDGGSTTLPPSSKVAGTVTTTINGNGTFTTPEIEVTEKGWYVWVEEIESTTYTEEWHSNFGSADEYVVVPWVPNIETTVSDASGTVGAQIYDTIKVLDLPGMWGLPIDGKGNLNDWDSKNPELIGKDRDPDKNGDYNLPDGWGTGEETAEELTATFTMYYSPTKPIRDDKIPAGAEVFDVVKAPLISGELRTTEFKAFDKAGWYTIVVTGGSDSGRLAKFQTDYGIPSETVHVPSGSEEEFYTQVNEENVFSNKPVYDTLHVNKALSSDNAEVTFTLYKYSDKANDFDYSNPTEVAKSSKGMPIKKYGEYKSNVDGYGLEDVRITEQGTYGWIAKVVDTKTGKVIYEGNHGDPGEVFNVHKVNIHTKASSNDIYLGEPIHDTVILETTVPDGYYVIVDLYKFSDKVNDFSNAENATAADIVWTSEKIKVSASGEYKTGSFTPKEVGSYGYVEKLYDDKGKLVHTGKKGEETENVIVRPKIEIGTSAKDRETDINEGNALDENGQPKEEVTIVDTVSYKDLVVGRDYTVKGVLMDKSTGQAFVGSDGKKVTAEKTFKADKENGTIDLEFVVKKTDMRGKTVVVFEKLYEGEKEVAVHEEITDEKQTVNYPEIETNASDVGTGTDEGNATEKVTIKDIVSYKNLVVGREYTVKGVLMDKETGQPFLTADGQEVRAEKKFTAEKKNGTIELEFVVTKGDLAGKTVVVFEKLFNQDKEVGSHTDIEDDDQTVSYPKVGTKAAESSIHGDKVVIEDNVSYENLIPGKEYTVKGKLMDKSTGNAFLVDGKEVTGETTFKAPDSGKGIVKVTFTFDRSALKDNKELVVFERLYGATGKVVATHEDIDDEDQTVPVQPPAEVKTSAKDLETGLNLGNAKEEVTIVDTVSYKNLIVGKEYTVKGVLMDKGTNQPFKTTDGKTVKAEKTFTAEKQNGTIDLEFKITKGDLAGKSVVVFETLYLGEREIASHTDINDENQTVDFPEVETKAIDKDTEQNEGLDKEEVIIVDTVSYKNLQIGKEYTVKGVLMDKKTNQPFLTTEGKEVRAEKTFTAEKKNGTIDLEFVVTKGDLAGKTVVVFENLYHEDVEVGAHTDIEDEDQSVNYPKVGTKAAETSIHGDTIVLEDNVAYENLKPGQQYKVDGVLMDKATGQPFLVNKEEVTGSATFNASKTGSGTVKVKFTFKRSALKENQELVVFEKLYGAKGVLVGTHEDINDKDQTVEVKPEVEVETTAIDKDTEMDEGLAKEEVKIIDTVEYKNLNVGQEYTVKGVLMDKATGNPFLTTEGKEVHAEKTFTAEKQNGTIELEFLVTKGDLAGKTVVVFEKLYHEDKEVGSHTDINDEDQSVNYPDVGTKASETSVHGDTVTIKDIVSYDNLVPGKEYKVTGVLMDKETGEAFKVDDKEITGEATFTANKKGTGTVEVEFTFSRKALEDPKNLVVFEKLYNSAGKLVGTHEDINDKDQTVEIKPEIELETDAIDQDTEMDEGLANERVTIVDTVSYKHLNVGQNYTVKGVLMDKATGKPFLTREGDEVRAQKTFKAEKPDGTIDLEFVIKRGDLAGKTVVVFETLYHDEKEVAAHTDIEDEDQTVTYPKVGTQASQTTGSTDKDVKIKDIVSYENLVPGKEYTVNGVLMNKETGKPFIVAEKEVTSKATFKASETGSGTVEVEFVFPRSEINEDTVLVVFEKLYNAEGKLVGVHEDLEDEDQTVRQPQVSTKAKDKDSGTNEGFADDEVTVVDEVSYKNLIVGKEYTVKGVLMDKATNKPFLTRDGNEVHAEKTFKATKRDGTIELEFKITKGDLAGKTVVVFETLYQEEKEVASHTDIEDKDQSVHYPKVGTQAAEISKDSDEDVIINDIIFYENLIPGESYTVRGTLMMKEANAPFTVLGREVESQATFVASDTGTGTVEMRFTFRRSLLSNDLTLVAFEKLFDAKGNLIGSHEDINDEAQTVTIKKTNPDLPSTKGDTFTDGSSLSGGSSYGTSSGGTLPQTGEQVLKVLPYIGLVIIVLAGALYFYRKRQV</sequence>
<proteinExistence type="predicted"/>
<reference evidence="8 9" key="1">
    <citation type="submission" date="2023-03" db="EMBL/GenBank/DDBJ databases">
        <authorList>
            <person name="Shen W."/>
            <person name="Cai J."/>
        </authorList>
    </citation>
    <scope>NUCLEOTIDE SEQUENCE [LARGE SCALE GENOMIC DNA]</scope>
    <source>
        <strain evidence="8 9">D6-4</strain>
    </source>
</reference>
<feature type="domain" description="Gram-positive cocci surface proteins LPxTG" evidence="7">
    <location>
        <begin position="2631"/>
        <end position="2664"/>
    </location>
</feature>
<dbReference type="Pfam" id="PF18202">
    <property type="entry name" value="TQ"/>
    <property type="match status" value="12"/>
</dbReference>
<dbReference type="PROSITE" id="PS50847">
    <property type="entry name" value="GRAM_POS_ANCHORING"/>
    <property type="match status" value="1"/>
</dbReference>
<protein>
    <submittedName>
        <fullName evidence="8">VaFE repeat-containing surface-anchored protein</fullName>
    </submittedName>
</protein>
<keyword evidence="4" id="KW-0572">Peptidoglycan-anchor</keyword>
<keyword evidence="2" id="KW-0964">Secreted</keyword>
<evidence type="ECO:0000256" key="6">
    <source>
        <dbReference type="SAM" id="Phobius"/>
    </source>
</evidence>
<evidence type="ECO:0000259" key="7">
    <source>
        <dbReference type="PROSITE" id="PS50847"/>
    </source>
</evidence>
<evidence type="ECO:0000256" key="5">
    <source>
        <dbReference type="SAM" id="MobiDB-lite"/>
    </source>
</evidence>
<dbReference type="InterPro" id="IPR019931">
    <property type="entry name" value="LPXTG_anchor"/>
</dbReference>
<evidence type="ECO:0000313" key="9">
    <source>
        <dbReference type="Proteomes" id="UP001252875"/>
    </source>
</evidence>
<dbReference type="NCBIfam" id="NF033903">
    <property type="entry name" value="VaFE_rpt"/>
    <property type="match status" value="12"/>
</dbReference>
<feature type="compositionally biased region" description="Low complexity" evidence="5">
    <location>
        <begin position="2608"/>
        <end position="2629"/>
    </location>
</feature>
<evidence type="ECO:0000256" key="4">
    <source>
        <dbReference type="ARBA" id="ARBA00023088"/>
    </source>
</evidence>
<dbReference type="Pfam" id="PF00746">
    <property type="entry name" value="Gram_pos_anchor"/>
    <property type="match status" value="1"/>
</dbReference>
<keyword evidence="6" id="KW-0472">Membrane</keyword>
<evidence type="ECO:0000256" key="1">
    <source>
        <dbReference type="ARBA" id="ARBA00022512"/>
    </source>
</evidence>
<dbReference type="RefSeq" id="WP_311822987.1">
    <property type="nucleotide sequence ID" value="NZ_JARPYF010000008.1"/>
</dbReference>
<evidence type="ECO:0000313" key="8">
    <source>
        <dbReference type="EMBL" id="MDT2600917.1"/>
    </source>
</evidence>
<dbReference type="EMBL" id="JARPYI010000008">
    <property type="protein sequence ID" value="MDT2600917.1"/>
    <property type="molecule type" value="Genomic_DNA"/>
</dbReference>
<keyword evidence="6" id="KW-1133">Transmembrane helix</keyword>
<accession>A0ABU3F1X4</accession>
<gene>
    <name evidence="8" type="ORF">P7D85_14115</name>
</gene>
<organism evidence="8 9">
    <name type="scientific">Enterococcus hulanensis</name>
    <dbReference type="NCBI Taxonomy" id="2559929"/>
    <lineage>
        <taxon>Bacteria</taxon>
        <taxon>Bacillati</taxon>
        <taxon>Bacillota</taxon>
        <taxon>Bacilli</taxon>
        <taxon>Lactobacillales</taxon>
        <taxon>Enterococcaceae</taxon>
        <taxon>Enterococcus</taxon>
    </lineage>
</organism>
<dbReference type="Gene3D" id="2.60.40.3930">
    <property type="match status" value="12"/>
</dbReference>
<keyword evidence="6" id="KW-0812">Transmembrane</keyword>
<keyword evidence="9" id="KW-1185">Reference proteome</keyword>
<feature type="transmembrane region" description="Helical" evidence="6">
    <location>
        <begin position="2641"/>
        <end position="2659"/>
    </location>
</feature>
<keyword evidence="1" id="KW-0134">Cell wall</keyword>
<evidence type="ECO:0000256" key="2">
    <source>
        <dbReference type="ARBA" id="ARBA00022525"/>
    </source>
</evidence>
<evidence type="ECO:0000256" key="3">
    <source>
        <dbReference type="ARBA" id="ARBA00022729"/>
    </source>
</evidence>
<keyword evidence="3" id="KW-0732">Signal</keyword>
<dbReference type="NCBIfam" id="TIGR01167">
    <property type="entry name" value="LPXTG_anchor"/>
    <property type="match status" value="1"/>
</dbReference>
<dbReference type="InterPro" id="IPR041100">
    <property type="entry name" value="TQ"/>
</dbReference>
<feature type="region of interest" description="Disordered" evidence="5">
    <location>
        <begin position="2348"/>
        <end position="2373"/>
    </location>
</feature>
<feature type="region of interest" description="Disordered" evidence="5">
    <location>
        <begin position="2598"/>
        <end position="2629"/>
    </location>
</feature>
<comment type="caution">
    <text evidence="8">The sequence shown here is derived from an EMBL/GenBank/DDBJ whole genome shotgun (WGS) entry which is preliminary data.</text>
</comment>
<dbReference type="Proteomes" id="UP001252875">
    <property type="component" value="Unassembled WGS sequence"/>
</dbReference>
<name>A0ABU3F1X4_9ENTE</name>